<keyword evidence="17" id="KW-1185">Reference proteome</keyword>
<proteinExistence type="inferred from homology"/>
<evidence type="ECO:0000256" key="4">
    <source>
        <dbReference type="ARBA" id="ARBA00022695"/>
    </source>
</evidence>
<dbReference type="SUPFAM" id="SSF56672">
    <property type="entry name" value="DNA/RNA polymerases"/>
    <property type="match status" value="1"/>
</dbReference>
<evidence type="ECO:0000313" key="17">
    <source>
        <dbReference type="Proteomes" id="UP001162023"/>
    </source>
</evidence>
<dbReference type="InterPro" id="IPR027450">
    <property type="entry name" value="AlkB-like"/>
</dbReference>
<dbReference type="PROSITE" id="PS51471">
    <property type="entry name" value="FE2OG_OXY"/>
    <property type="match status" value="1"/>
</dbReference>
<comment type="catalytic activity">
    <reaction evidence="10">
        <text>ATP + H2O = ADP + phosphate + H(+)</text>
        <dbReference type="Rhea" id="RHEA:13065"/>
        <dbReference type="ChEBI" id="CHEBI:15377"/>
        <dbReference type="ChEBI" id="CHEBI:15378"/>
        <dbReference type="ChEBI" id="CHEBI:30616"/>
        <dbReference type="ChEBI" id="CHEBI:43474"/>
        <dbReference type="ChEBI" id="CHEBI:456216"/>
        <dbReference type="EC" id="3.6.4.13"/>
    </reaction>
</comment>
<dbReference type="InterPro" id="IPR008041">
    <property type="entry name" value="Peptidase_C23"/>
</dbReference>
<dbReference type="GO" id="GO:0005524">
    <property type="term" value="F:ATP binding"/>
    <property type="evidence" value="ECO:0007669"/>
    <property type="project" value="UniProtKB-KW"/>
</dbReference>
<keyword evidence="4" id="KW-0548">Nucleotidyltransferase</keyword>
<dbReference type="Gene3D" id="2.60.120.590">
    <property type="entry name" value="Alpha-ketoglutarate-dependent dioxygenase AlkB-like"/>
    <property type="match status" value="1"/>
</dbReference>
<sequence length="2131" mass="243792">MALHHRSAAAEVLARLTSEEQSRVSSPTVKSLSDEEAQANGFFNYSLSQKAQEKLELAGIYLSPFSFRPHSHPVCKTLENHILYSVLPNYVDNKFYFIGIKNFKLDFIRVRHKRLSMVESVNRYVTSLDRSRYSNELTYRSSAMDLHLSRKKGFQEIETLRDLVPPLEKKGAEFIFLHDELHYWSPSCVIKFLEAVRPTTVLASVVIPPELLAKSKESLNPWAYRYKIIKDRLIFAPDGVWTEAYDQPVRCKYLLKTKNFILSDGSIYSVDIVHSKFCHHLISITKGKLLNQDRRFFGDFDAIGLGALGRLSRNVKHCYPISMQVVTKLYLYLMTLKKPDEESAEAKLRQLVNDPTGREIKFAEGFSRLILKCKKESAMFLPSLTKDCKNFLIGLFPGFVSRMFQIYKDKCLSDFIYDLEPFNFHVDTIEIKGDFTDDFEFWDLHELRDIFSIDEELDGIKVTIANWKNSRQSQPYFINGLEWRTLGSKFHTSFQGSHNIYHLFDYCLHDVGHDMVNEELVFRKLRDLLKQVGKEGITHLISWDLDLDFLKRRLLKRDLISQDHGWRAFLRPQWFLLLRRVNTRYLCNSTSSFANFPIAECLLFKKVVDEAVKFDLRTLKRELWRPITELSPDTSLRLSSVHSDVSVNCNAHDQISAESCSIGPVVEASLESESTVVKLQPEIPCVCVGDFQIEVANSGELKFLYCDMHFPDKLKGRSAIFYAKSGIHSYTYKGGYHNNAGWPNFLSKILKIVGGDHYYNSCLAQRYEGGSSIGLHADDEKCYAVGHKVLTVNILGSCKFTICKRGEKKNKDNHIIFSLNDGDFFEMPRNFQEKCLHGVSETSPGRISLTFRRQIVDEEEEAEKVEEPKKYQLADSIVGKRFWSECATFLAEMVNVSGEGREVDLCSCFSCHNNFKFSRSIEGIRKVFSATGLAAGDHILVLNSKTQRTSLEKFKGLKVSVAVFSGNIELTEGEIPLKLGNGDLREIKAFNLSKIEVELAVLIYRGSIIQNSKLRVHKADCNFAGAHEVLFGCNLFATDELSIENFNLFHVQADGNCFWHSVGHLMNCDGLELKRGVFNKVRSSGVGDGDKRIEKQLEPNVFAENEVIAYFCGMHKRRLVVITPEHDVEWNFGNEGWPLLGFLCLMNQHFQPCAPLNGCMIRAIAEALGRREVDVLNFLCQDSTRHIFEEICQGAGLNLMYLEVVFEAFDICAKCDFGDRIETFNSSGSVVAMFDVSAEHIRCVPKISDKPHSIRIDALRSVRKSELEILGLNGTWIDYDPQVGRAEKLEQCLLAGLTGVMCSERYDNQKSWLGNIKKEMRVSRKILAIMGTFGCGKSHVYKSFMSHAAGKFVTFVSPRRQLANSIKDDLGLMKGKMGRTMRNKSQEGWSVVTFEVFLKIIPQLKRGHVVILDEIQLFPPGYLDLCLLSTDSSCVFSVAGDPCQSGYDSKGDRSILGSLDPDIFELLRNKEYSYNVESRRFKNPMFEGRLPCRFLKGSLHEKHADFVIWKSMEDLVFGGKFKIDAFLVSSFEEKRIVASHFGSAVTCLTFGESTGLNFNEGVVLITYDSIHADDKRWLTALSRFRLNIHFVNLLGMPIERAICHFAGKPLYHFLAKKSGESVILDMLPGSPKFKNGFNVSIGKDEGIKEAKLSGDPWLKVMLFLGQSEDMEIEEMEEEFKNEEWFKTHLPITSMECSRARWVGKLALRESREVRCGMETTEQFKDDHHDLKGVLMTNACERYESIYPRHKGNDSVTFLMAVKKRLRFSSAAVEEAQLRKAMPFGKFLLKKFLKHVPLRRNHNRSMMESAVADFEEKKTSKSAATIENHSGRSCKDWLNDVALIFMKSQHCTKFDNRFRDAKAGQTLACFQHAVLCRFAPYMRYIEKKVFEALPERFYIHSGKGLESLKSWVVRSDFSGICTESDYEAFDSSQDHYILSFELELMKYFGLPEDLILDYQYIKTHLGSKLGNFSIMRFTGEASTFLFNTLANMLFTFLRYDLTGSECIAFAGDDMCANRRLRVTREYEDFLKRIRLKAKVQYVESPTFCGWCLFKSGIFKRPQLVLERINIAREMNNLDNCIDNYAIEVSYAYSLGELAIGVMNDEELEAHYNCIRFLVKYKGRMKSSVKDLF</sequence>
<evidence type="ECO:0000256" key="9">
    <source>
        <dbReference type="ARBA" id="ARBA00022953"/>
    </source>
</evidence>
<dbReference type="PROSITE" id="PS51743">
    <property type="entry name" value="ALPHAVIRUS_MT"/>
    <property type="match status" value="1"/>
</dbReference>
<comment type="similarity">
    <text evidence="1">Belongs to the potexviruses/carlaviruses RNA replication protein family.</text>
</comment>
<dbReference type="InterPro" id="IPR027417">
    <property type="entry name" value="P-loop_NTPase"/>
</dbReference>
<dbReference type="Pfam" id="PF01660">
    <property type="entry name" value="Vmethyltransf"/>
    <property type="match status" value="1"/>
</dbReference>
<dbReference type="InterPro" id="IPR037151">
    <property type="entry name" value="AlkB-like_sf"/>
</dbReference>
<feature type="domain" description="Peptidase C23" evidence="14">
    <location>
        <begin position="1155"/>
        <end position="1245"/>
    </location>
</feature>
<feature type="domain" description="OTU" evidence="12">
    <location>
        <begin position="1046"/>
        <end position="1156"/>
    </location>
</feature>
<feature type="domain" description="Fe2OG dioxygenase" evidence="13">
    <location>
        <begin position="758"/>
        <end position="855"/>
    </location>
</feature>
<dbReference type="PROSITE" id="PS50507">
    <property type="entry name" value="RDRP_SSRNA_POS"/>
    <property type="match status" value="1"/>
</dbReference>
<evidence type="ECO:0000256" key="10">
    <source>
        <dbReference type="ARBA" id="ARBA00047984"/>
    </source>
</evidence>
<dbReference type="KEGG" id="vg:80541599"/>
<dbReference type="Pfam" id="PF05379">
    <property type="entry name" value="Peptidase_C23"/>
    <property type="match status" value="1"/>
</dbReference>
<dbReference type="GeneID" id="80541599"/>
<dbReference type="PROSITE" id="PS50802">
    <property type="entry name" value="OTU"/>
    <property type="match status" value="1"/>
</dbReference>
<dbReference type="GO" id="GO:0016556">
    <property type="term" value="P:mRNA modification"/>
    <property type="evidence" value="ECO:0007669"/>
    <property type="project" value="InterPro"/>
</dbReference>
<dbReference type="EMBL" id="MN553040">
    <property type="protein sequence ID" value="QKV50509.1"/>
    <property type="molecule type" value="Genomic_RNA"/>
</dbReference>
<evidence type="ECO:0000256" key="3">
    <source>
        <dbReference type="ARBA" id="ARBA00022679"/>
    </source>
</evidence>
<evidence type="ECO:0000313" key="16">
    <source>
        <dbReference type="EMBL" id="QKV50509.1"/>
    </source>
</evidence>
<keyword evidence="5" id="KW-0547">Nucleotide-binding</keyword>
<name>A0A7D5AVS7_9VIRU</name>
<dbReference type="RefSeq" id="YP_010802809.1">
    <property type="nucleotide sequence ID" value="NC_077040.1"/>
</dbReference>
<dbReference type="GO" id="GO:0008174">
    <property type="term" value="F:mRNA methyltransferase activity"/>
    <property type="evidence" value="ECO:0007669"/>
    <property type="project" value="UniProtKB-UniRule"/>
</dbReference>
<dbReference type="GO" id="GO:0003724">
    <property type="term" value="F:RNA helicase activity"/>
    <property type="evidence" value="ECO:0007669"/>
    <property type="project" value="UniProtKB-EC"/>
</dbReference>
<dbReference type="PROSITE" id="PS51492">
    <property type="entry name" value="PEPTIDASE_C23"/>
    <property type="match status" value="1"/>
</dbReference>
<evidence type="ECO:0000259" key="11">
    <source>
        <dbReference type="PROSITE" id="PS50507"/>
    </source>
</evidence>
<keyword evidence="2" id="KW-0696">RNA-directed RNA polymerase</keyword>
<dbReference type="GO" id="GO:0016817">
    <property type="term" value="F:hydrolase activity, acting on acid anhydrides"/>
    <property type="evidence" value="ECO:0007669"/>
    <property type="project" value="InterPro"/>
</dbReference>
<evidence type="ECO:0000256" key="6">
    <source>
        <dbReference type="ARBA" id="ARBA00022801"/>
    </source>
</evidence>
<dbReference type="CDD" id="cd22792">
    <property type="entry name" value="OTU_RDRP-like"/>
    <property type="match status" value="1"/>
</dbReference>
<keyword evidence="3" id="KW-0808">Transferase</keyword>
<protein>
    <submittedName>
        <fullName evidence="16">Replicase</fullName>
    </submittedName>
</protein>
<dbReference type="GO" id="GO:0039694">
    <property type="term" value="P:viral RNA genome replication"/>
    <property type="evidence" value="ECO:0007669"/>
    <property type="project" value="InterPro"/>
</dbReference>
<dbReference type="Pfam" id="PF13532">
    <property type="entry name" value="2OG-FeII_Oxy_2"/>
    <property type="match status" value="1"/>
</dbReference>
<evidence type="ECO:0000259" key="13">
    <source>
        <dbReference type="PROSITE" id="PS51471"/>
    </source>
</evidence>
<dbReference type="Pfam" id="PF01443">
    <property type="entry name" value="Viral_helicase1"/>
    <property type="match status" value="1"/>
</dbReference>
<dbReference type="SUPFAM" id="SSF52540">
    <property type="entry name" value="P-loop containing nucleoside triphosphate hydrolases"/>
    <property type="match status" value="1"/>
</dbReference>
<dbReference type="Pfam" id="PF00978">
    <property type="entry name" value="RdRP_2"/>
    <property type="match status" value="1"/>
</dbReference>
<dbReference type="GO" id="GO:0006396">
    <property type="term" value="P:RNA processing"/>
    <property type="evidence" value="ECO:0007669"/>
    <property type="project" value="InterPro"/>
</dbReference>
<evidence type="ECO:0000259" key="12">
    <source>
        <dbReference type="PROSITE" id="PS50802"/>
    </source>
</evidence>
<gene>
    <name evidence="16" type="primary">ORF1</name>
</gene>
<dbReference type="InterPro" id="IPR003323">
    <property type="entry name" value="OTU_dom"/>
</dbReference>
<dbReference type="InterPro" id="IPR005123">
    <property type="entry name" value="Oxoglu/Fe-dep_dioxygenase_dom"/>
</dbReference>
<dbReference type="SUPFAM" id="SSF51197">
    <property type="entry name" value="Clavaminate synthase-like"/>
    <property type="match status" value="1"/>
</dbReference>
<dbReference type="Proteomes" id="UP001162023">
    <property type="component" value="Segment"/>
</dbReference>
<keyword evidence="9" id="KW-0693">Viral RNA replication</keyword>
<evidence type="ECO:0000256" key="1">
    <source>
        <dbReference type="ARBA" id="ARBA00008513"/>
    </source>
</evidence>
<dbReference type="InterPro" id="IPR007094">
    <property type="entry name" value="RNA-dir_pol_PSvirus"/>
</dbReference>
<organism evidence="16 17">
    <name type="scientific">Grapevine foveavirus A</name>
    <dbReference type="NCBI Taxonomy" id="2763538"/>
    <lineage>
        <taxon>Viruses</taxon>
        <taxon>Riboviria</taxon>
        <taxon>Orthornavirae</taxon>
        <taxon>Kitrinoviricota</taxon>
        <taxon>Alsuviricetes</taxon>
        <taxon>Tymovirales</taxon>
        <taxon>Betaflexiviridae</taxon>
        <taxon>Quinvirinae</taxon>
        <taxon>Foveavirus</taxon>
        <taxon>Foveavirus alphavitis</taxon>
    </lineage>
</organism>
<dbReference type="Gene3D" id="3.40.50.300">
    <property type="entry name" value="P-loop containing nucleotide triphosphate hydrolases"/>
    <property type="match status" value="1"/>
</dbReference>
<dbReference type="GO" id="GO:0006351">
    <property type="term" value="P:DNA-templated transcription"/>
    <property type="evidence" value="ECO:0007669"/>
    <property type="project" value="InterPro"/>
</dbReference>
<dbReference type="CDD" id="cd23245">
    <property type="entry name" value="Betaflexiviridae_RdRp"/>
    <property type="match status" value="1"/>
</dbReference>
<evidence type="ECO:0000259" key="14">
    <source>
        <dbReference type="PROSITE" id="PS51492"/>
    </source>
</evidence>
<accession>A0A7D5AVS7</accession>
<evidence type="ECO:0000259" key="15">
    <source>
        <dbReference type="PROSITE" id="PS51743"/>
    </source>
</evidence>
<dbReference type="InterPro" id="IPR002588">
    <property type="entry name" value="Alphavirus-like_MT_dom"/>
</dbReference>
<evidence type="ECO:0000256" key="5">
    <source>
        <dbReference type="ARBA" id="ARBA00022741"/>
    </source>
</evidence>
<dbReference type="InterPro" id="IPR027351">
    <property type="entry name" value="(+)RNA_virus_helicase_core_dom"/>
</dbReference>
<evidence type="ECO:0000256" key="8">
    <source>
        <dbReference type="ARBA" id="ARBA00022840"/>
    </source>
</evidence>
<dbReference type="InterPro" id="IPR001788">
    <property type="entry name" value="RNA-dep_RNA_pol_alsuvir"/>
</dbReference>
<feature type="domain" description="RdRp catalytic" evidence="11">
    <location>
        <begin position="1918"/>
        <end position="2025"/>
    </location>
</feature>
<reference evidence="16" key="1">
    <citation type="journal article" date="2020" name="Arch.">
        <title>A novel foveavirus identified in wild grapevine (Vitis vinifera subsp. sylvestris).</title>
        <authorList>
            <person name="Reynard J.-S."/>
            <person name="Brodard J."/>
            <person name="Remoliff E."/>
            <person name="Lefebvre M."/>
            <person name="Schumpp O."/>
            <person name="Candresse T."/>
        </authorList>
    </citation>
    <scope>NUCLEOTIDE SEQUENCE</scope>
</reference>
<keyword evidence="6" id="KW-0378">Hydrolase</keyword>
<evidence type="ECO:0000256" key="7">
    <source>
        <dbReference type="ARBA" id="ARBA00022806"/>
    </source>
</evidence>
<feature type="domain" description="Alphavirus-like MT" evidence="15">
    <location>
        <begin position="63"/>
        <end position="254"/>
    </location>
</feature>
<evidence type="ECO:0000256" key="2">
    <source>
        <dbReference type="ARBA" id="ARBA00022484"/>
    </source>
</evidence>
<keyword evidence="8" id="KW-0067">ATP-binding</keyword>
<dbReference type="GO" id="GO:0003968">
    <property type="term" value="F:RNA-directed RNA polymerase activity"/>
    <property type="evidence" value="ECO:0007669"/>
    <property type="project" value="UniProtKB-KW"/>
</dbReference>
<dbReference type="InterPro" id="IPR043502">
    <property type="entry name" value="DNA/RNA_pol_sf"/>
</dbReference>
<keyword evidence="7" id="KW-0347">Helicase</keyword>
<dbReference type="GO" id="GO:0003723">
    <property type="term" value="F:RNA binding"/>
    <property type="evidence" value="ECO:0007669"/>
    <property type="project" value="InterPro"/>
</dbReference>